<sequence length="171" mass="19284">MIETVDSNTNSASRYSLAFQFARNCLAGDRVWTGQVESLWGIYTRKFRISSGGVIQGKDLLFDERIDFADGESQNRSWRLLDTKDGVDLIADNAMPIRLGEIEKGKFEIEYRLKMSGIWFRYTDIFDVDDRGNVSNIGIIKIFGIPIMRVTAYSPGKAELTSGFEVNAAFS</sequence>
<protein>
    <submittedName>
        <fullName evidence="1">DUF3833 family protein</fullName>
    </submittedName>
</protein>
<dbReference type="InterPro" id="IPR024409">
    <property type="entry name" value="DUF3833"/>
</dbReference>
<name>A0ABV3Z4B5_9PROT</name>
<organism evidence="1 2">
    <name type="scientific">Hyphococcus lacteus</name>
    <dbReference type="NCBI Taxonomy" id="3143536"/>
    <lineage>
        <taxon>Bacteria</taxon>
        <taxon>Pseudomonadati</taxon>
        <taxon>Pseudomonadota</taxon>
        <taxon>Alphaproteobacteria</taxon>
        <taxon>Parvularculales</taxon>
        <taxon>Parvularculaceae</taxon>
        <taxon>Hyphococcus</taxon>
    </lineage>
</organism>
<comment type="caution">
    <text evidence="1">The sequence shown here is derived from an EMBL/GenBank/DDBJ whole genome shotgun (WGS) entry which is preliminary data.</text>
</comment>
<proteinExistence type="predicted"/>
<reference evidence="1 2" key="1">
    <citation type="submission" date="2024-05" db="EMBL/GenBank/DDBJ databases">
        <title>Three bacterial strains, DH-69, EH-24, and ECK-19 isolated from coastal sediments.</title>
        <authorList>
            <person name="Ye Y.-Q."/>
            <person name="Du Z.-J."/>
        </authorList>
    </citation>
    <scope>NUCLEOTIDE SEQUENCE [LARGE SCALE GENOMIC DNA]</scope>
    <source>
        <strain evidence="1 2">ECK-19</strain>
    </source>
</reference>
<dbReference type="RefSeq" id="WP_369313240.1">
    <property type="nucleotide sequence ID" value="NZ_JBEHZE010000001.1"/>
</dbReference>
<dbReference type="Pfam" id="PF12915">
    <property type="entry name" value="DUF3833"/>
    <property type="match status" value="1"/>
</dbReference>
<dbReference type="EMBL" id="JBEHZE010000001">
    <property type="protein sequence ID" value="MEX6633283.1"/>
    <property type="molecule type" value="Genomic_DNA"/>
</dbReference>
<dbReference type="Proteomes" id="UP001560685">
    <property type="component" value="Unassembled WGS sequence"/>
</dbReference>
<evidence type="ECO:0000313" key="1">
    <source>
        <dbReference type="EMBL" id="MEX6633283.1"/>
    </source>
</evidence>
<accession>A0ABV3Z4B5</accession>
<keyword evidence="2" id="KW-1185">Reference proteome</keyword>
<evidence type="ECO:0000313" key="2">
    <source>
        <dbReference type="Proteomes" id="UP001560685"/>
    </source>
</evidence>
<gene>
    <name evidence="1" type="ORF">ABFZ84_06935</name>
</gene>